<dbReference type="EMBL" id="NQVE01000067">
    <property type="protein sequence ID" value="RAL50350.1"/>
    <property type="molecule type" value="Genomic_DNA"/>
</dbReference>
<keyword evidence="1" id="KW-0479">Metal-binding</keyword>
<feature type="region of interest" description="Disordered" evidence="3">
    <location>
        <begin position="36"/>
        <end position="115"/>
    </location>
</feature>
<dbReference type="InterPro" id="IPR000571">
    <property type="entry name" value="Znf_CCCH"/>
</dbReference>
<evidence type="ECO:0000313" key="6">
    <source>
        <dbReference type="Proteomes" id="UP000249390"/>
    </source>
</evidence>
<dbReference type="InterPro" id="IPR045868">
    <property type="entry name" value="Znf_C3H13/40"/>
</dbReference>
<proteinExistence type="predicted"/>
<dbReference type="PROSITE" id="PS50103">
    <property type="entry name" value="ZF_C3H1"/>
    <property type="match status" value="1"/>
</dbReference>
<keyword evidence="2" id="KW-0175">Coiled coil</keyword>
<accession>A0A328DYP5</accession>
<evidence type="ECO:0000256" key="2">
    <source>
        <dbReference type="SAM" id="Coils"/>
    </source>
</evidence>
<evidence type="ECO:0000256" key="3">
    <source>
        <dbReference type="SAM" id="MobiDB-lite"/>
    </source>
</evidence>
<reference evidence="5 6" key="1">
    <citation type="submission" date="2018-06" db="EMBL/GenBank/DDBJ databases">
        <title>The Genome of Cuscuta australis (Dodder) Provides Insight into the Evolution of Plant Parasitism.</title>
        <authorList>
            <person name="Liu H."/>
        </authorList>
    </citation>
    <scope>NUCLEOTIDE SEQUENCE [LARGE SCALE GENOMIC DNA]</scope>
    <source>
        <strain evidence="6">cv. Yunnan</strain>
        <tissue evidence="5">Vines</tissue>
    </source>
</reference>
<feature type="domain" description="C3H1-type" evidence="4">
    <location>
        <begin position="7"/>
        <end position="32"/>
    </location>
</feature>
<feature type="zinc finger region" description="C3H1-type" evidence="1">
    <location>
        <begin position="7"/>
        <end position="32"/>
    </location>
</feature>
<feature type="compositionally biased region" description="Basic residues" evidence="3">
    <location>
        <begin position="257"/>
        <end position="266"/>
    </location>
</feature>
<sequence length="438" mass="49948">MVERKVYKTKLCVLYQKGHCHRHSCNFAHGDAERRRFSGPFEGRRDYQGRDLREKLNRRYSPPRRYPLRRDISGRHASRGDSPSGSLEKSDRRRRKRQQPDGQSDLSESLQTSNETQYRLKEKKCVSYDSKHTLKIRQLQSEIKKLDDRKKGLEVYLEDRTLEAEKLALKVEELEVQLFKEKDECKRISSRIKKFIEAHKHLSRLHDEVKRSDAQLRKLGEKLFSSASASGDDLSMNIVTDGEAVASPIIYGEMRKKMSPRKKRSRMNPEDGEAPGQGNPSEGAYAEMISLENNHSRRNVLQIQSSNDKKVKADIIRTSGFQDAEGEDRPVRGEDCSTNIALVEKPKGIFEALPSTGMAAHAEDEDVEVVEIEEKHGMYENASIVVAGEAVFDVKKFTSLPPPPPLPIYKDSYSQLMGQDENVDIDGVDEETTEVDIV</sequence>
<dbReference type="Gene3D" id="4.10.1000.10">
    <property type="entry name" value="Zinc finger, CCCH-type"/>
    <property type="match status" value="1"/>
</dbReference>
<keyword evidence="6" id="KW-1185">Reference proteome</keyword>
<organism evidence="5 6">
    <name type="scientific">Cuscuta australis</name>
    <dbReference type="NCBI Taxonomy" id="267555"/>
    <lineage>
        <taxon>Eukaryota</taxon>
        <taxon>Viridiplantae</taxon>
        <taxon>Streptophyta</taxon>
        <taxon>Embryophyta</taxon>
        <taxon>Tracheophyta</taxon>
        <taxon>Spermatophyta</taxon>
        <taxon>Magnoliopsida</taxon>
        <taxon>eudicotyledons</taxon>
        <taxon>Gunneridae</taxon>
        <taxon>Pentapetalae</taxon>
        <taxon>asterids</taxon>
        <taxon>lamiids</taxon>
        <taxon>Solanales</taxon>
        <taxon>Convolvulaceae</taxon>
        <taxon>Cuscuteae</taxon>
        <taxon>Cuscuta</taxon>
        <taxon>Cuscuta subgen. Grammica</taxon>
        <taxon>Cuscuta sect. Cleistogrammica</taxon>
    </lineage>
</organism>
<dbReference type="AlphaFoldDB" id="A0A328DYP5"/>
<feature type="compositionally biased region" description="Polar residues" evidence="3">
    <location>
        <begin position="100"/>
        <end position="115"/>
    </location>
</feature>
<keyword evidence="1" id="KW-0863">Zinc-finger</keyword>
<dbReference type="Proteomes" id="UP000249390">
    <property type="component" value="Unassembled WGS sequence"/>
</dbReference>
<comment type="caution">
    <text evidence="5">The sequence shown here is derived from an EMBL/GenBank/DDBJ whole genome shotgun (WGS) entry which is preliminary data.</text>
</comment>
<protein>
    <recommendedName>
        <fullName evidence="4">C3H1-type domain-containing protein</fullName>
    </recommendedName>
</protein>
<feature type="coiled-coil region" evidence="2">
    <location>
        <begin position="136"/>
        <end position="222"/>
    </location>
</feature>
<evidence type="ECO:0000256" key="1">
    <source>
        <dbReference type="PROSITE-ProRule" id="PRU00723"/>
    </source>
</evidence>
<gene>
    <name evidence="5" type="ORF">DM860_008024</name>
</gene>
<evidence type="ECO:0000259" key="4">
    <source>
        <dbReference type="PROSITE" id="PS50103"/>
    </source>
</evidence>
<feature type="region of interest" description="Disordered" evidence="3">
    <location>
        <begin position="255"/>
        <end position="283"/>
    </location>
</feature>
<evidence type="ECO:0000313" key="5">
    <source>
        <dbReference type="EMBL" id="RAL50350.1"/>
    </source>
</evidence>
<feature type="compositionally biased region" description="Basic and acidic residues" evidence="3">
    <location>
        <begin position="36"/>
        <end position="57"/>
    </location>
</feature>
<dbReference type="GO" id="GO:0008270">
    <property type="term" value="F:zinc ion binding"/>
    <property type="evidence" value="ECO:0007669"/>
    <property type="project" value="UniProtKB-KW"/>
</dbReference>
<name>A0A328DYP5_9ASTE</name>
<dbReference type="PANTHER" id="PTHR38160">
    <property type="entry name" value="ZINC FINGER CCCH DOMAIN-CONTAINING PROTEIN 40"/>
    <property type="match status" value="1"/>
</dbReference>
<dbReference type="PANTHER" id="PTHR38160:SF1">
    <property type="entry name" value="ZINC FINGER CCCH DOMAIN-CONTAINING PROTEIN 40"/>
    <property type="match status" value="1"/>
</dbReference>
<keyword evidence="1" id="KW-0862">Zinc</keyword>